<organism evidence="2 3">
    <name type="scientific">Orchesella dallaii</name>
    <dbReference type="NCBI Taxonomy" id="48710"/>
    <lineage>
        <taxon>Eukaryota</taxon>
        <taxon>Metazoa</taxon>
        <taxon>Ecdysozoa</taxon>
        <taxon>Arthropoda</taxon>
        <taxon>Hexapoda</taxon>
        <taxon>Collembola</taxon>
        <taxon>Entomobryomorpha</taxon>
        <taxon>Entomobryoidea</taxon>
        <taxon>Orchesellidae</taxon>
        <taxon>Orchesellinae</taxon>
        <taxon>Orchesella</taxon>
    </lineage>
</organism>
<name>A0ABP1PRU8_9HEXA</name>
<sequence>MDSIEENPWKLKGKIKFISCCDGILQCIAILYATYQMFTYYWFIGDKPDVKEIMKGPGHIPFYIFIWVTLTLHYCWTIVIAAVLFSAVSLEATETDPHTSVQKCVCWLRSARLNLFVVFIKLCIQPVLLAFERSAYLYGIFFGLIEFVFRCMSICWVKMFMQDLQ</sequence>
<reference evidence="2 3" key="1">
    <citation type="submission" date="2024-08" db="EMBL/GenBank/DDBJ databases">
        <authorList>
            <person name="Cucini C."/>
            <person name="Frati F."/>
        </authorList>
    </citation>
    <scope>NUCLEOTIDE SEQUENCE [LARGE SCALE GENOMIC DNA]</scope>
</reference>
<protein>
    <submittedName>
        <fullName evidence="2">Uncharacterized protein</fullName>
    </submittedName>
</protein>
<feature type="transmembrane region" description="Helical" evidence="1">
    <location>
        <begin position="111"/>
        <end position="129"/>
    </location>
</feature>
<feature type="transmembrane region" description="Helical" evidence="1">
    <location>
        <begin position="21"/>
        <end position="44"/>
    </location>
</feature>
<comment type="caution">
    <text evidence="2">The sequence shown here is derived from an EMBL/GenBank/DDBJ whole genome shotgun (WGS) entry which is preliminary data.</text>
</comment>
<accession>A0ABP1PRU8</accession>
<dbReference type="EMBL" id="CAXLJM020000007">
    <property type="protein sequence ID" value="CAL8074922.1"/>
    <property type="molecule type" value="Genomic_DNA"/>
</dbReference>
<keyword evidence="1" id="KW-0812">Transmembrane</keyword>
<feature type="transmembrane region" description="Helical" evidence="1">
    <location>
        <begin position="135"/>
        <end position="157"/>
    </location>
</feature>
<keyword evidence="1" id="KW-1133">Transmembrane helix</keyword>
<evidence type="ECO:0000313" key="3">
    <source>
        <dbReference type="Proteomes" id="UP001642540"/>
    </source>
</evidence>
<keyword evidence="1" id="KW-0472">Membrane</keyword>
<gene>
    <name evidence="2" type="ORF">ODALV1_LOCUS3037</name>
</gene>
<evidence type="ECO:0000313" key="2">
    <source>
        <dbReference type="EMBL" id="CAL8074922.1"/>
    </source>
</evidence>
<feature type="transmembrane region" description="Helical" evidence="1">
    <location>
        <begin position="64"/>
        <end position="90"/>
    </location>
</feature>
<proteinExistence type="predicted"/>
<dbReference type="Proteomes" id="UP001642540">
    <property type="component" value="Unassembled WGS sequence"/>
</dbReference>
<evidence type="ECO:0000256" key="1">
    <source>
        <dbReference type="SAM" id="Phobius"/>
    </source>
</evidence>
<keyword evidence="3" id="KW-1185">Reference proteome</keyword>